<protein>
    <recommendedName>
        <fullName evidence="7">Enkurin domain-containing protein</fullName>
    </recommendedName>
</protein>
<evidence type="ECO:0000256" key="3">
    <source>
        <dbReference type="ARBA" id="ARBA00022490"/>
    </source>
</evidence>
<feature type="region of interest" description="Disordered" evidence="6">
    <location>
        <begin position="25"/>
        <end position="47"/>
    </location>
</feature>
<dbReference type="GO" id="GO:0005881">
    <property type="term" value="C:cytoplasmic microtubule"/>
    <property type="evidence" value="ECO:0007669"/>
    <property type="project" value="TreeGrafter"/>
</dbReference>
<keyword evidence="4" id="KW-0206">Cytoskeleton</keyword>
<evidence type="ECO:0000313" key="9">
    <source>
        <dbReference type="Proteomes" id="UP000785679"/>
    </source>
</evidence>
<dbReference type="PANTHER" id="PTHR21490">
    <property type="entry name" value="ENKURIN-RELATED"/>
    <property type="match status" value="1"/>
</dbReference>
<dbReference type="PANTHER" id="PTHR21490:SF2">
    <property type="entry name" value="ENKURIN DOMAIN-CONTAINING PROTEIN 1"/>
    <property type="match status" value="1"/>
</dbReference>
<keyword evidence="9" id="KW-1185">Reference proteome</keyword>
<dbReference type="OrthoDB" id="431924at2759"/>
<sequence length="144" mass="16743">MLKHKSFGKVPTYIEKFKVEMQMTKEKKDEDRAKARMPPGTRLMTEDERIHTLEELQRQKCEISTLLFSIPLSCKTEALKLRKRDLEIKLVEIDRAVTTFSRKIVYIKDDGKELAPNTIPLEVAYQKPPMAGLRVKRPETAGRK</sequence>
<evidence type="ECO:0000256" key="5">
    <source>
        <dbReference type="ARBA" id="ARBA00023273"/>
    </source>
</evidence>
<feature type="domain" description="Enkurin" evidence="7">
    <location>
        <begin position="16"/>
        <end position="108"/>
    </location>
</feature>
<dbReference type="InterPro" id="IPR052102">
    <property type="entry name" value="Enkurin_domain-protein"/>
</dbReference>
<comment type="caution">
    <text evidence="8">The sequence shown here is derived from an EMBL/GenBank/DDBJ whole genome shotgun (WGS) entry which is preliminary data.</text>
</comment>
<dbReference type="EMBL" id="RRYP01023088">
    <property type="protein sequence ID" value="TNV72295.1"/>
    <property type="molecule type" value="Genomic_DNA"/>
</dbReference>
<dbReference type="Proteomes" id="UP000785679">
    <property type="component" value="Unassembled WGS sequence"/>
</dbReference>
<evidence type="ECO:0000313" key="8">
    <source>
        <dbReference type="EMBL" id="TNV72295.1"/>
    </source>
</evidence>
<name>A0A8J8ND83_HALGN</name>
<evidence type="ECO:0000256" key="1">
    <source>
        <dbReference type="ARBA" id="ARBA00004138"/>
    </source>
</evidence>
<evidence type="ECO:0000256" key="4">
    <source>
        <dbReference type="ARBA" id="ARBA00023212"/>
    </source>
</evidence>
<organism evidence="8 9">
    <name type="scientific">Halteria grandinella</name>
    <dbReference type="NCBI Taxonomy" id="5974"/>
    <lineage>
        <taxon>Eukaryota</taxon>
        <taxon>Sar</taxon>
        <taxon>Alveolata</taxon>
        <taxon>Ciliophora</taxon>
        <taxon>Intramacronucleata</taxon>
        <taxon>Spirotrichea</taxon>
        <taxon>Stichotrichia</taxon>
        <taxon>Sporadotrichida</taxon>
        <taxon>Halteriidae</taxon>
        <taxon>Halteria</taxon>
    </lineage>
</organism>
<dbReference type="Pfam" id="PF13864">
    <property type="entry name" value="Enkurin"/>
    <property type="match status" value="1"/>
</dbReference>
<keyword evidence="3" id="KW-0963">Cytoplasm</keyword>
<accession>A0A8J8ND83</accession>
<proteinExistence type="predicted"/>
<dbReference type="AlphaFoldDB" id="A0A8J8ND83"/>
<keyword evidence="5" id="KW-0966">Cell projection</keyword>
<evidence type="ECO:0000259" key="7">
    <source>
        <dbReference type="PROSITE" id="PS51665"/>
    </source>
</evidence>
<dbReference type="PROSITE" id="PS51665">
    <property type="entry name" value="ENKURIN"/>
    <property type="match status" value="1"/>
</dbReference>
<comment type="subcellular location">
    <subcellularLocation>
        <location evidence="1">Cell projection</location>
        <location evidence="1">Cilium</location>
    </subcellularLocation>
    <subcellularLocation>
        <location evidence="2">Cytoplasm</location>
        <location evidence="2">Cytoskeleton</location>
    </subcellularLocation>
</comment>
<reference evidence="8" key="1">
    <citation type="submission" date="2019-06" db="EMBL/GenBank/DDBJ databases">
        <authorList>
            <person name="Zheng W."/>
        </authorList>
    </citation>
    <scope>NUCLEOTIDE SEQUENCE</scope>
    <source>
        <strain evidence="8">QDHG01</strain>
    </source>
</reference>
<dbReference type="InterPro" id="IPR027012">
    <property type="entry name" value="Enkurin_dom"/>
</dbReference>
<gene>
    <name evidence="8" type="ORF">FGO68_gene3120</name>
</gene>
<evidence type="ECO:0000256" key="6">
    <source>
        <dbReference type="SAM" id="MobiDB-lite"/>
    </source>
</evidence>
<evidence type="ECO:0000256" key="2">
    <source>
        <dbReference type="ARBA" id="ARBA00004245"/>
    </source>
</evidence>
<dbReference type="GO" id="GO:0005929">
    <property type="term" value="C:cilium"/>
    <property type="evidence" value="ECO:0007669"/>
    <property type="project" value="UniProtKB-SubCell"/>
</dbReference>
<feature type="compositionally biased region" description="Basic and acidic residues" evidence="6">
    <location>
        <begin position="25"/>
        <end position="34"/>
    </location>
</feature>